<evidence type="ECO:0000256" key="1">
    <source>
        <dbReference type="SAM" id="Phobius"/>
    </source>
</evidence>
<reference evidence="2" key="1">
    <citation type="journal article" date="2012" name="Science">
        <title>Fermentation, hydrogen, and sulfur metabolism in multiple uncultivated bacterial phyla.</title>
        <authorList>
            <person name="Wrighton K.C."/>
            <person name="Thomas B.C."/>
            <person name="Sharon I."/>
            <person name="Miller C.S."/>
            <person name="Castelle C.J."/>
            <person name="VerBerkmoes N.C."/>
            <person name="Wilkins M.J."/>
            <person name="Hettich R.L."/>
            <person name="Lipton M.S."/>
            <person name="Williams K.H."/>
            <person name="Long P.E."/>
            <person name="Banfield J.F."/>
        </authorList>
    </citation>
    <scope>NUCLEOTIDE SEQUENCE [LARGE SCALE GENOMIC DNA]</scope>
</reference>
<keyword evidence="1" id="KW-0472">Membrane</keyword>
<dbReference type="EMBL" id="AMFJ01034256">
    <property type="protein sequence ID" value="EKD29826.1"/>
    <property type="molecule type" value="Genomic_DNA"/>
</dbReference>
<keyword evidence="1" id="KW-0812">Transmembrane</keyword>
<proteinExistence type="predicted"/>
<dbReference type="AlphaFoldDB" id="K1XXW6"/>
<keyword evidence="1" id="KW-1133">Transmembrane helix</keyword>
<name>K1XXW6_9BACT</name>
<comment type="caution">
    <text evidence="2">The sequence shown here is derived from an EMBL/GenBank/DDBJ whole genome shotgun (WGS) entry which is preliminary data.</text>
</comment>
<sequence>MIIPDTILLLEDTRLFRLIFSSDPLSLIFEGFLGMRELIDAFFELFLFSGIFGFLFCCFCSKFGIFLFYILFILEESLIFDI</sequence>
<feature type="transmembrane region" description="Helical" evidence="1">
    <location>
        <begin position="45"/>
        <end position="74"/>
    </location>
</feature>
<organism evidence="2">
    <name type="scientific">uncultured bacterium</name>
    <name type="common">gcode 4</name>
    <dbReference type="NCBI Taxonomy" id="1234023"/>
    <lineage>
        <taxon>Bacteria</taxon>
        <taxon>environmental samples</taxon>
    </lineage>
</organism>
<evidence type="ECO:0000313" key="2">
    <source>
        <dbReference type="EMBL" id="EKD29826.1"/>
    </source>
</evidence>
<accession>K1XXW6</accession>
<gene>
    <name evidence="2" type="ORF">ACD_78C00256G0003</name>
</gene>
<protein>
    <submittedName>
        <fullName evidence="2">Uncharacterized protein</fullName>
    </submittedName>
</protein>